<keyword evidence="1" id="KW-0547">Nucleotide-binding</keyword>
<proteinExistence type="predicted"/>
<protein>
    <recommendedName>
        <fullName evidence="3">KaiC domain-containing protein</fullName>
    </recommendedName>
</protein>
<feature type="domain" description="KaiC" evidence="3">
    <location>
        <begin position="23"/>
        <end position="251"/>
    </location>
</feature>
<dbReference type="Pfam" id="PF06745">
    <property type="entry name" value="ATPase"/>
    <property type="match status" value="1"/>
</dbReference>
<evidence type="ECO:0000256" key="2">
    <source>
        <dbReference type="ARBA" id="ARBA00022840"/>
    </source>
</evidence>
<evidence type="ECO:0000313" key="4">
    <source>
        <dbReference type="EMBL" id="RLG71140.1"/>
    </source>
</evidence>
<dbReference type="SUPFAM" id="SSF52540">
    <property type="entry name" value="P-loop containing nucleoside triphosphate hydrolases"/>
    <property type="match status" value="1"/>
</dbReference>
<dbReference type="AlphaFoldDB" id="A0A497JHZ7"/>
<name>A0A497JHZ7_9ARCH</name>
<dbReference type="InterPro" id="IPR010624">
    <property type="entry name" value="KaiC_dom"/>
</dbReference>
<evidence type="ECO:0000256" key="1">
    <source>
        <dbReference type="ARBA" id="ARBA00022741"/>
    </source>
</evidence>
<evidence type="ECO:0000313" key="5">
    <source>
        <dbReference type="Proteomes" id="UP000278031"/>
    </source>
</evidence>
<accession>A0A497JHZ7</accession>
<dbReference type="PANTHER" id="PTHR43637:SF1">
    <property type="entry name" value="UPF0273 PROTEIN TM_0370"/>
    <property type="match status" value="1"/>
</dbReference>
<comment type="caution">
    <text evidence="4">The sequence shown here is derived from an EMBL/GenBank/DDBJ whole genome shotgun (WGS) entry which is preliminary data.</text>
</comment>
<dbReference type="Proteomes" id="UP000278031">
    <property type="component" value="Unassembled WGS sequence"/>
</dbReference>
<gene>
    <name evidence="4" type="ORF">DRO04_00435</name>
</gene>
<organism evidence="4 5">
    <name type="scientific">Candidatus Iainarchaeum sp</name>
    <dbReference type="NCBI Taxonomy" id="3101447"/>
    <lineage>
        <taxon>Archaea</taxon>
        <taxon>Candidatus Iainarchaeota</taxon>
        <taxon>Candidatus Iainarchaeia</taxon>
        <taxon>Candidatus Iainarchaeales</taxon>
        <taxon>Candidatus Iainarchaeaceae</taxon>
        <taxon>Candidatus Iainarchaeum</taxon>
    </lineage>
</organism>
<keyword evidence="2" id="KW-0067">ATP-binding</keyword>
<dbReference type="GO" id="GO:0005524">
    <property type="term" value="F:ATP binding"/>
    <property type="evidence" value="ECO:0007669"/>
    <property type="project" value="UniProtKB-KW"/>
</dbReference>
<dbReference type="Gene3D" id="3.40.50.300">
    <property type="entry name" value="P-loop containing nucleotide triphosphate hydrolases"/>
    <property type="match status" value="1"/>
</dbReference>
<dbReference type="InterPro" id="IPR014774">
    <property type="entry name" value="KaiC-like_dom"/>
</dbReference>
<dbReference type="PROSITE" id="PS51146">
    <property type="entry name" value="KAIC"/>
    <property type="match status" value="1"/>
</dbReference>
<dbReference type="EMBL" id="QMWP01000008">
    <property type="protein sequence ID" value="RLG71140.1"/>
    <property type="molecule type" value="Genomic_DNA"/>
</dbReference>
<dbReference type="PANTHER" id="PTHR43637">
    <property type="entry name" value="UPF0273 PROTEIN TM_0370"/>
    <property type="match status" value="1"/>
</dbReference>
<dbReference type="InterPro" id="IPR027417">
    <property type="entry name" value="P-loop_NTPase"/>
</dbReference>
<evidence type="ECO:0000259" key="3">
    <source>
        <dbReference type="PROSITE" id="PS51146"/>
    </source>
</evidence>
<reference evidence="4 5" key="1">
    <citation type="submission" date="2018-06" db="EMBL/GenBank/DDBJ databases">
        <title>Extensive metabolic versatility and redundancy in microbially diverse, dynamic hydrothermal sediments.</title>
        <authorList>
            <person name="Dombrowski N."/>
            <person name="Teske A."/>
            <person name="Baker B.J."/>
        </authorList>
    </citation>
    <scope>NUCLEOTIDE SEQUENCE [LARGE SCALE GENOMIC DNA]</scope>
    <source>
        <strain evidence="4">B51_G17</strain>
    </source>
</reference>
<sequence length="251" mass="29395">MRSTQDGEKNKYYFFFYSHMPLELVPTGIKGLDEMLGGGIPRGRTVIVSGGPGTGKTTLVMEYLYRGALKKERGVFFSLEESSQKLYETISKSFNWKKFPEFIKNKTIQLVRVENYDYRYLMDILQESVCEQNIERIAIDSGTVLRLFFKDNFEFRRKMLNILDFIGKFKSTTLVTHEFPSAERKDIRFGIEHFVVDGIIMLYNMQQKFNRVRGLEIIKMRGMKHSNKIVPMNITPNGIEVFPEEQILYEE</sequence>